<organism evidence="1 2">
    <name type="scientific">Clostridium felsineum</name>
    <dbReference type="NCBI Taxonomy" id="36839"/>
    <lineage>
        <taxon>Bacteria</taxon>
        <taxon>Bacillati</taxon>
        <taxon>Bacillota</taxon>
        <taxon>Clostridia</taxon>
        <taxon>Eubacteriales</taxon>
        <taxon>Clostridiaceae</taxon>
        <taxon>Clostridium</taxon>
    </lineage>
</organism>
<dbReference type="STRING" id="84029.CROST_20510"/>
<evidence type="ECO:0000313" key="1">
    <source>
        <dbReference type="EMBL" id="URZ09701.1"/>
    </source>
</evidence>
<gene>
    <name evidence="1" type="ORF">CROST_003940</name>
</gene>
<dbReference type="RefSeq" id="WP_077835333.1">
    <property type="nucleotide sequence ID" value="NZ_CP096983.1"/>
</dbReference>
<dbReference type="EMBL" id="CP096983">
    <property type="protein sequence ID" value="URZ09701.1"/>
    <property type="molecule type" value="Genomic_DNA"/>
</dbReference>
<keyword evidence="2" id="KW-1185">Reference proteome</keyword>
<dbReference type="KEGG" id="crw:CROST_003940"/>
<evidence type="ECO:0000313" key="2">
    <source>
        <dbReference type="Proteomes" id="UP000190951"/>
    </source>
</evidence>
<reference evidence="1 2" key="1">
    <citation type="submission" date="2022-04" db="EMBL/GenBank/DDBJ databases">
        <title>Genome sequence of C. roseum typestrain.</title>
        <authorList>
            <person name="Poehlein A."/>
            <person name="Schoch T."/>
            <person name="Duerre P."/>
            <person name="Daniel R."/>
        </authorList>
    </citation>
    <scope>NUCLEOTIDE SEQUENCE [LARGE SCALE GENOMIC DNA]</scope>
    <source>
        <strain evidence="1 2">DSM 7320</strain>
    </source>
</reference>
<protein>
    <submittedName>
        <fullName evidence="1">Uncharacterized protein</fullName>
    </submittedName>
</protein>
<name>A0A1S8L7G6_9CLOT</name>
<dbReference type="AlphaFoldDB" id="A0A1S8L7G6"/>
<accession>A0A1S8L7G6</accession>
<proteinExistence type="predicted"/>
<sequence>MSVRIGIIMSRDYKFQLLKEFKKKYNLGFFPIFNSYVRSQLLKDEMFLQATISGCDSLTGIGAYDLYNKDISVVYKYIDNKLIAQSVVDEYKERKQNY</sequence>
<dbReference type="Proteomes" id="UP000190951">
    <property type="component" value="Chromosome"/>
</dbReference>